<dbReference type="PANTHER" id="PTHR33823:SF4">
    <property type="entry name" value="GENERAL STRESS PROTEIN 16O"/>
    <property type="match status" value="1"/>
</dbReference>
<evidence type="ECO:0000259" key="7">
    <source>
        <dbReference type="Pfam" id="PF21173"/>
    </source>
</evidence>
<sequence length="105" mass="11715">MATLGDRKRQLLNRLAELDGRLHDIEAELDTHQSKDWGELAVEREEDEVLEGMGVAGLAEVKQINAALARIEDGSYGYCVRCGEEISEERLDVVPATPFCRICAR</sequence>
<evidence type="ECO:0000313" key="9">
    <source>
        <dbReference type="Proteomes" id="UP000295277"/>
    </source>
</evidence>
<dbReference type="SUPFAM" id="SSF109635">
    <property type="entry name" value="DnaK suppressor protein DksA, alpha-hairpin domain"/>
    <property type="match status" value="1"/>
</dbReference>
<accession>A0A4R1YG36</accession>
<evidence type="ECO:0000256" key="3">
    <source>
        <dbReference type="ARBA" id="ARBA00022833"/>
    </source>
</evidence>
<evidence type="ECO:0000256" key="5">
    <source>
        <dbReference type="SAM" id="Coils"/>
    </source>
</evidence>
<keyword evidence="5" id="KW-0175">Coiled coil</keyword>
<dbReference type="PANTHER" id="PTHR33823">
    <property type="entry name" value="RNA POLYMERASE-BINDING TRANSCRIPTION FACTOR DKSA-RELATED"/>
    <property type="match status" value="1"/>
</dbReference>
<keyword evidence="3" id="KW-0862">Zinc</keyword>
<evidence type="ECO:0000256" key="4">
    <source>
        <dbReference type="PROSITE-ProRule" id="PRU00510"/>
    </source>
</evidence>
<dbReference type="OrthoDB" id="1121111at2"/>
<dbReference type="EMBL" id="SLVM01000044">
    <property type="protein sequence ID" value="TCM75060.1"/>
    <property type="molecule type" value="Genomic_DNA"/>
</dbReference>
<dbReference type="RefSeq" id="WP_132697099.1">
    <property type="nucleotide sequence ID" value="NZ_SLVM01000044.1"/>
</dbReference>
<dbReference type="InterPro" id="IPR000962">
    <property type="entry name" value="Znf_DskA_TraR"/>
</dbReference>
<feature type="domain" description="Zinc finger DksA/TraR C4-type" evidence="6">
    <location>
        <begin position="74"/>
        <end position="104"/>
    </location>
</feature>
<evidence type="ECO:0000256" key="2">
    <source>
        <dbReference type="ARBA" id="ARBA00022771"/>
    </source>
</evidence>
<feature type="domain" description="DnaK suppressor protein-like N-terminal" evidence="7">
    <location>
        <begin position="9"/>
        <end position="71"/>
    </location>
</feature>
<comment type="caution">
    <text evidence="8">The sequence shown here is derived from an EMBL/GenBank/DDBJ whole genome shotgun (WGS) entry which is preliminary data.</text>
</comment>
<gene>
    <name evidence="8" type="ORF">EV216_1448</name>
</gene>
<feature type="zinc finger region" description="dksA C4-type" evidence="4">
    <location>
        <begin position="79"/>
        <end position="103"/>
    </location>
</feature>
<dbReference type="AlphaFoldDB" id="A0A4R1YG36"/>
<protein>
    <submittedName>
        <fullName evidence="8">TraR/DksA family transcriptional regulator</fullName>
    </submittedName>
</protein>
<feature type="coiled-coil region" evidence="5">
    <location>
        <begin position="8"/>
        <end position="35"/>
    </location>
</feature>
<organism evidence="8 9">
    <name type="scientific">Rhodovulum steppense</name>
    <dbReference type="NCBI Taxonomy" id="540251"/>
    <lineage>
        <taxon>Bacteria</taxon>
        <taxon>Pseudomonadati</taxon>
        <taxon>Pseudomonadota</taxon>
        <taxon>Alphaproteobacteria</taxon>
        <taxon>Rhodobacterales</taxon>
        <taxon>Paracoccaceae</taxon>
        <taxon>Rhodovulum</taxon>
    </lineage>
</organism>
<evidence type="ECO:0000256" key="1">
    <source>
        <dbReference type="ARBA" id="ARBA00022723"/>
    </source>
</evidence>
<dbReference type="PROSITE" id="PS51128">
    <property type="entry name" value="ZF_DKSA_2"/>
    <property type="match status" value="1"/>
</dbReference>
<dbReference type="Gene3D" id="1.20.120.910">
    <property type="entry name" value="DksA, coiled-coil domain"/>
    <property type="match status" value="1"/>
</dbReference>
<name>A0A4R1YG36_9RHOB</name>
<dbReference type="Pfam" id="PF01258">
    <property type="entry name" value="zf-dskA_traR"/>
    <property type="match status" value="1"/>
</dbReference>
<reference evidence="8 9" key="1">
    <citation type="submission" date="2019-03" db="EMBL/GenBank/DDBJ databases">
        <title>Genomic Encyclopedia of Type Strains, Phase IV (KMG-IV): sequencing the most valuable type-strain genomes for metagenomic binning, comparative biology and taxonomic classification.</title>
        <authorList>
            <person name="Goeker M."/>
        </authorList>
    </citation>
    <scope>NUCLEOTIDE SEQUENCE [LARGE SCALE GENOMIC DNA]</scope>
    <source>
        <strain evidence="8 9">DSM 21153</strain>
    </source>
</reference>
<keyword evidence="2" id="KW-0863">Zinc-finger</keyword>
<dbReference type="GO" id="GO:0008270">
    <property type="term" value="F:zinc ion binding"/>
    <property type="evidence" value="ECO:0007669"/>
    <property type="project" value="UniProtKB-KW"/>
</dbReference>
<dbReference type="Pfam" id="PF21173">
    <property type="entry name" value="DksA-like_N"/>
    <property type="match status" value="1"/>
</dbReference>
<evidence type="ECO:0000259" key="6">
    <source>
        <dbReference type="Pfam" id="PF01258"/>
    </source>
</evidence>
<keyword evidence="9" id="KW-1185">Reference proteome</keyword>
<dbReference type="SUPFAM" id="SSF57716">
    <property type="entry name" value="Glucocorticoid receptor-like (DNA-binding domain)"/>
    <property type="match status" value="1"/>
</dbReference>
<dbReference type="InterPro" id="IPR048487">
    <property type="entry name" value="DksA-like_N"/>
</dbReference>
<keyword evidence="1" id="KW-0479">Metal-binding</keyword>
<evidence type="ECO:0000313" key="8">
    <source>
        <dbReference type="EMBL" id="TCM75060.1"/>
    </source>
</evidence>
<dbReference type="InterPro" id="IPR037187">
    <property type="entry name" value="DnaK_N"/>
</dbReference>
<dbReference type="Proteomes" id="UP000295277">
    <property type="component" value="Unassembled WGS sequence"/>
</dbReference>
<proteinExistence type="predicted"/>